<sequence>MISEARPKFLRIVKKLPLRLKTQLDSIIREIEIDPKIGELKHGDINFIWIYAFKDENKQIWLLSYIIKSEKKIEFIYLATHENYYRDLKKYLKN</sequence>
<comment type="caution">
    <text evidence="1">The sequence shown here is derived from an EMBL/GenBank/DDBJ whole genome shotgun (WGS) entry which is preliminary data.</text>
</comment>
<reference evidence="1" key="1">
    <citation type="submission" date="2014-06" db="EMBL/GenBank/DDBJ databases">
        <title>Key roles for freshwater Actinobacteria revealed by deep metagenomic sequencing.</title>
        <authorList>
            <person name="Ghai R."/>
            <person name="Mizuno C.M."/>
            <person name="Picazo A."/>
            <person name="Camacho A."/>
            <person name="Rodriguez-Valera F."/>
        </authorList>
    </citation>
    <scope>NUCLEOTIDE SEQUENCE</scope>
</reference>
<dbReference type="InterPro" id="IPR031552">
    <property type="entry name" value="ParE-like_toxin"/>
</dbReference>
<dbReference type="EMBL" id="JNSL01000140">
    <property type="protein sequence ID" value="KGA14658.1"/>
    <property type="molecule type" value="Genomic_DNA"/>
</dbReference>
<protein>
    <recommendedName>
        <fullName evidence="2">Addiction module toxin RelE</fullName>
    </recommendedName>
</protein>
<dbReference type="AlphaFoldDB" id="A0A094S9J6"/>
<evidence type="ECO:0000313" key="1">
    <source>
        <dbReference type="EMBL" id="KGA14658.1"/>
    </source>
</evidence>
<accession>A0A094S9J6</accession>
<gene>
    <name evidence="1" type="ORF">GM51_16700</name>
</gene>
<name>A0A094S9J6_9ZZZZ</name>
<proteinExistence type="predicted"/>
<organism evidence="1">
    <name type="scientific">freshwater metagenome</name>
    <dbReference type="NCBI Taxonomy" id="449393"/>
    <lineage>
        <taxon>unclassified sequences</taxon>
        <taxon>metagenomes</taxon>
        <taxon>ecological metagenomes</taxon>
    </lineage>
</organism>
<evidence type="ECO:0008006" key="2">
    <source>
        <dbReference type="Google" id="ProtNLM"/>
    </source>
</evidence>
<dbReference type="Pfam" id="PF15781">
    <property type="entry name" value="ParE-like_toxin"/>
    <property type="match status" value="1"/>
</dbReference>